<sequence>MNLFFYILVLITILLSIGIIIIYNKIIKYKNFVENSYRLIDINLQKRADLIPNLVKIINQYQNYEKDVLSELVNTRNFIKKTSSLDNKRQEQEKKLSYNLKNIFANIEKYPDIKANENFLKLQNEISRIEENLSGSKKIYNSNLNILNTTKQTFPYNLIANLINIPEYKYFEFEK</sequence>
<keyword evidence="8" id="KW-1185">Reference proteome</keyword>
<keyword evidence="4 6" id="KW-1133">Transmembrane helix</keyword>
<evidence type="ECO:0000256" key="1">
    <source>
        <dbReference type="ARBA" id="ARBA00004167"/>
    </source>
</evidence>
<accession>A0ABS5QMQ5</accession>
<keyword evidence="3 6" id="KW-0812">Transmembrane</keyword>
<dbReference type="PANTHER" id="PTHR34478:SF1">
    <property type="entry name" value="PROTEIN LEMA"/>
    <property type="match status" value="1"/>
</dbReference>
<dbReference type="Gene3D" id="1.20.1440.20">
    <property type="entry name" value="LemA-like domain"/>
    <property type="match status" value="1"/>
</dbReference>
<dbReference type="PANTHER" id="PTHR34478">
    <property type="entry name" value="PROTEIN LEMA"/>
    <property type="match status" value="1"/>
</dbReference>
<proteinExistence type="inferred from homology"/>
<comment type="similarity">
    <text evidence="2">Belongs to the LemA family.</text>
</comment>
<evidence type="ECO:0000256" key="6">
    <source>
        <dbReference type="SAM" id="Phobius"/>
    </source>
</evidence>
<evidence type="ECO:0000256" key="3">
    <source>
        <dbReference type="ARBA" id="ARBA00022692"/>
    </source>
</evidence>
<evidence type="ECO:0000313" key="7">
    <source>
        <dbReference type="EMBL" id="MBS8122486.1"/>
    </source>
</evidence>
<dbReference type="Pfam" id="PF04011">
    <property type="entry name" value="LemA"/>
    <property type="match status" value="1"/>
</dbReference>
<dbReference type="EMBL" id="JAEDAM010000100">
    <property type="protein sequence ID" value="MBS8122486.1"/>
    <property type="molecule type" value="Genomic_DNA"/>
</dbReference>
<reference evidence="7 8" key="1">
    <citation type="journal article" date="2021" name="Nat. Commun.">
        <title>Reductive evolution and unique predatory mode in the CPR bacterium Vampirococcus lugosii.</title>
        <authorList>
            <person name="Moreira D."/>
            <person name="Zivanovic Y."/>
            <person name="Lopez-Archilla A.I."/>
            <person name="Iniesto M."/>
            <person name="Lopez-Garcia P."/>
        </authorList>
    </citation>
    <scope>NUCLEOTIDE SEQUENCE [LARGE SCALE GENOMIC DNA]</scope>
    <source>
        <strain evidence="7">Chiprana</strain>
    </source>
</reference>
<comment type="caution">
    <text evidence="7">The sequence shown here is derived from an EMBL/GenBank/DDBJ whole genome shotgun (WGS) entry which is preliminary data.</text>
</comment>
<dbReference type="InterPro" id="IPR023353">
    <property type="entry name" value="LemA-like_dom_sf"/>
</dbReference>
<protein>
    <submittedName>
        <fullName evidence="7">Membrane protein</fullName>
    </submittedName>
</protein>
<keyword evidence="5 6" id="KW-0472">Membrane</keyword>
<name>A0ABS5QMQ5_9BACT</name>
<evidence type="ECO:0000313" key="8">
    <source>
        <dbReference type="Proteomes" id="UP000680365"/>
    </source>
</evidence>
<dbReference type="Proteomes" id="UP000680365">
    <property type="component" value="Unassembled WGS sequence"/>
</dbReference>
<dbReference type="RefSeq" id="WP_213349913.1">
    <property type="nucleotide sequence ID" value="NZ_JAEDAM010000100.1"/>
</dbReference>
<gene>
    <name evidence="7" type="ORF">VAMP_7420n109</name>
</gene>
<dbReference type="SUPFAM" id="SSF140478">
    <property type="entry name" value="LemA-like"/>
    <property type="match status" value="1"/>
</dbReference>
<organism evidence="7 8">
    <name type="scientific">Candidatus Vampirococcus lugosii</name>
    <dbReference type="NCBI Taxonomy" id="2789015"/>
    <lineage>
        <taxon>Bacteria</taxon>
        <taxon>Candidatus Absconditibacteriota</taxon>
        <taxon>Vampirococcus</taxon>
    </lineage>
</organism>
<evidence type="ECO:0000256" key="4">
    <source>
        <dbReference type="ARBA" id="ARBA00022989"/>
    </source>
</evidence>
<feature type="transmembrane region" description="Helical" evidence="6">
    <location>
        <begin position="6"/>
        <end position="23"/>
    </location>
</feature>
<comment type="subcellular location">
    <subcellularLocation>
        <location evidence="1">Membrane</location>
        <topology evidence="1">Single-pass membrane protein</topology>
    </subcellularLocation>
</comment>
<dbReference type="InterPro" id="IPR007156">
    <property type="entry name" value="MamQ_LemA"/>
</dbReference>
<evidence type="ECO:0000256" key="5">
    <source>
        <dbReference type="ARBA" id="ARBA00023136"/>
    </source>
</evidence>
<evidence type="ECO:0000256" key="2">
    <source>
        <dbReference type="ARBA" id="ARBA00008854"/>
    </source>
</evidence>